<organism evidence="3 4">
    <name type="scientific">Chrysochromulina tobinii</name>
    <dbReference type="NCBI Taxonomy" id="1460289"/>
    <lineage>
        <taxon>Eukaryota</taxon>
        <taxon>Haptista</taxon>
        <taxon>Haptophyta</taxon>
        <taxon>Prymnesiophyceae</taxon>
        <taxon>Prymnesiales</taxon>
        <taxon>Chrysochromulinaceae</taxon>
        <taxon>Chrysochromulina</taxon>
    </lineage>
</organism>
<evidence type="ECO:0000313" key="4">
    <source>
        <dbReference type="Proteomes" id="UP000037460"/>
    </source>
</evidence>
<protein>
    <submittedName>
        <fullName evidence="3">Chromosome segregation ATPase</fullName>
    </submittedName>
</protein>
<proteinExistence type="predicted"/>
<comment type="subcellular location">
    <subcellularLocation>
        <location evidence="1">Nucleus</location>
    </subcellularLocation>
</comment>
<dbReference type="Proteomes" id="UP000037460">
    <property type="component" value="Unassembled WGS sequence"/>
</dbReference>
<dbReference type="EMBL" id="JWZX01003208">
    <property type="protein sequence ID" value="KOO23265.1"/>
    <property type="molecule type" value="Genomic_DNA"/>
</dbReference>
<evidence type="ECO:0000313" key="3">
    <source>
        <dbReference type="EMBL" id="KOO23265.1"/>
    </source>
</evidence>
<reference evidence="4" key="1">
    <citation type="journal article" date="2015" name="PLoS Genet.">
        <title>Genome Sequence and Transcriptome Analyses of Chrysochromulina tobin: Metabolic Tools for Enhanced Algal Fitness in the Prominent Order Prymnesiales (Haptophyceae).</title>
        <authorList>
            <person name="Hovde B.T."/>
            <person name="Deodato C.R."/>
            <person name="Hunsperger H.M."/>
            <person name="Ryken S.A."/>
            <person name="Yost W."/>
            <person name="Jha R.K."/>
            <person name="Patterson J."/>
            <person name="Monnat R.J. Jr."/>
            <person name="Barlow S.B."/>
            <person name="Starkenburg S.R."/>
            <person name="Cattolico R.A."/>
        </authorList>
    </citation>
    <scope>NUCLEOTIDE SEQUENCE</scope>
    <source>
        <strain evidence="4">CCMP291</strain>
    </source>
</reference>
<sequence length="387" mass="41325">MPSAHESAGRRPPATRLALLLHRVHFKDFKSFAGHVVVGPFDARTTTIVGPNGSGKSCLVEGVCFALAVGSQQLRAPALGSLVNHGSTTGNAAVAVTFAEAGGPRCLVVQRRIVGGCRSECTCAATSMKRDELRHALRRLLALDIDQPERFVVHQTSVMSVASKSPSELLQFLEGVLGTAGLRAGVLEEAARSLELSEAVSSLEEILTVARADKAMHAKSFEAYRALEESRRAFAALQFRHLKRELAFLACSLVSSDARRKAARCTLQEREGVLVSAREGAQAVEGRLKASGAAKTRAHLASSAAGRMLARLREESTRMQLRRKQALASECRTAKAAAAVRMQVHALGEEERTAAIEEAQALATARRSGESLALSEAVLEARPTYGA</sequence>
<dbReference type="SUPFAM" id="SSF52540">
    <property type="entry name" value="P-loop containing nucleoside triphosphate hydrolases"/>
    <property type="match status" value="1"/>
</dbReference>
<gene>
    <name evidence="3" type="ORF">Ctob_000836</name>
</gene>
<accession>A0A0M0J9U7</accession>
<dbReference type="Pfam" id="PF02463">
    <property type="entry name" value="SMC_N"/>
    <property type="match status" value="1"/>
</dbReference>
<dbReference type="Gene3D" id="3.40.50.300">
    <property type="entry name" value="P-loop containing nucleotide triphosphate hydrolases"/>
    <property type="match status" value="1"/>
</dbReference>
<dbReference type="GO" id="GO:0005634">
    <property type="term" value="C:nucleus"/>
    <property type="evidence" value="ECO:0007669"/>
    <property type="project" value="UniProtKB-SubCell"/>
</dbReference>
<feature type="domain" description="RecF/RecN/SMC N-terminal" evidence="2">
    <location>
        <begin position="21"/>
        <end position="139"/>
    </location>
</feature>
<name>A0A0M0J9U7_9EUKA</name>
<dbReference type="AlphaFoldDB" id="A0A0M0J9U7"/>
<dbReference type="OrthoDB" id="5575062at2759"/>
<dbReference type="InterPro" id="IPR003395">
    <property type="entry name" value="RecF/RecN/SMC_N"/>
</dbReference>
<dbReference type="PANTHER" id="PTHR18937">
    <property type="entry name" value="STRUCTURAL MAINTENANCE OF CHROMOSOMES SMC FAMILY MEMBER"/>
    <property type="match status" value="1"/>
</dbReference>
<keyword evidence="4" id="KW-1185">Reference proteome</keyword>
<dbReference type="InterPro" id="IPR027417">
    <property type="entry name" value="P-loop_NTPase"/>
</dbReference>
<evidence type="ECO:0000259" key="2">
    <source>
        <dbReference type="Pfam" id="PF02463"/>
    </source>
</evidence>
<evidence type="ECO:0000256" key="1">
    <source>
        <dbReference type="ARBA" id="ARBA00004123"/>
    </source>
</evidence>
<comment type="caution">
    <text evidence="3">The sequence shown here is derived from an EMBL/GenBank/DDBJ whole genome shotgun (WGS) entry which is preliminary data.</text>
</comment>